<dbReference type="EMBL" id="BMHA01000007">
    <property type="protein sequence ID" value="GGI06719.1"/>
    <property type="molecule type" value="Genomic_DNA"/>
</dbReference>
<dbReference type="GO" id="GO:0005886">
    <property type="term" value="C:plasma membrane"/>
    <property type="evidence" value="ECO:0007669"/>
    <property type="project" value="UniProtKB-SubCell"/>
</dbReference>
<dbReference type="Proteomes" id="UP000650511">
    <property type="component" value="Unassembled WGS sequence"/>
</dbReference>
<dbReference type="Pfam" id="PF01052">
    <property type="entry name" value="FliMN_C"/>
    <property type="match status" value="1"/>
</dbReference>
<organism evidence="8 9">
    <name type="scientific">Egicoccus halophilus</name>
    <dbReference type="NCBI Taxonomy" id="1670830"/>
    <lineage>
        <taxon>Bacteria</taxon>
        <taxon>Bacillati</taxon>
        <taxon>Actinomycetota</taxon>
        <taxon>Nitriliruptoria</taxon>
        <taxon>Egicoccales</taxon>
        <taxon>Egicoccaceae</taxon>
        <taxon>Egicoccus</taxon>
    </lineage>
</organism>
<comment type="similarity">
    <text evidence="2">Belongs to the FliN/MopA/SpaO family.</text>
</comment>
<keyword evidence="4" id="KW-0145">Chemotaxis</keyword>
<feature type="domain" description="Flagellar motor switch protein FliN-like C-terminal" evidence="7">
    <location>
        <begin position="29"/>
        <end position="98"/>
    </location>
</feature>
<dbReference type="GO" id="GO:0071973">
    <property type="term" value="P:bacterial-type flagellum-dependent cell motility"/>
    <property type="evidence" value="ECO:0007669"/>
    <property type="project" value="InterPro"/>
</dbReference>
<keyword evidence="9" id="KW-1185">Reference proteome</keyword>
<evidence type="ECO:0000313" key="8">
    <source>
        <dbReference type="EMBL" id="GGI06719.1"/>
    </source>
</evidence>
<evidence type="ECO:0000259" key="7">
    <source>
        <dbReference type="Pfam" id="PF01052"/>
    </source>
</evidence>
<accession>A0A8J3A8P1</accession>
<dbReference type="InterPro" id="IPR051469">
    <property type="entry name" value="FliN/MopA/SpaO"/>
</dbReference>
<dbReference type="GO" id="GO:0009425">
    <property type="term" value="C:bacterial-type flagellum basal body"/>
    <property type="evidence" value="ECO:0007669"/>
    <property type="project" value="InterPro"/>
</dbReference>
<dbReference type="PRINTS" id="PR00956">
    <property type="entry name" value="FLGMOTORFLIN"/>
</dbReference>
<dbReference type="InterPro" id="IPR001543">
    <property type="entry name" value="FliN-like_C"/>
</dbReference>
<evidence type="ECO:0000256" key="6">
    <source>
        <dbReference type="ARBA" id="ARBA00023136"/>
    </source>
</evidence>
<dbReference type="AlphaFoldDB" id="A0A8J3A8P1"/>
<evidence type="ECO:0000256" key="4">
    <source>
        <dbReference type="ARBA" id="ARBA00022500"/>
    </source>
</evidence>
<gene>
    <name evidence="8" type="ORF">GCM10011354_20500</name>
</gene>
<evidence type="ECO:0000256" key="1">
    <source>
        <dbReference type="ARBA" id="ARBA00004413"/>
    </source>
</evidence>
<dbReference type="GO" id="GO:0003774">
    <property type="term" value="F:cytoskeletal motor activity"/>
    <property type="evidence" value="ECO:0007669"/>
    <property type="project" value="InterPro"/>
</dbReference>
<evidence type="ECO:0000256" key="5">
    <source>
        <dbReference type="ARBA" id="ARBA00022779"/>
    </source>
</evidence>
<dbReference type="PANTHER" id="PTHR43484">
    <property type="match status" value="1"/>
</dbReference>
<reference evidence="8" key="2">
    <citation type="submission" date="2020-09" db="EMBL/GenBank/DDBJ databases">
        <authorList>
            <person name="Sun Q."/>
            <person name="Zhou Y."/>
        </authorList>
    </citation>
    <scope>NUCLEOTIDE SEQUENCE</scope>
    <source>
        <strain evidence="8">CGMCC 1.14988</strain>
    </source>
</reference>
<dbReference type="Gene3D" id="2.30.330.10">
    <property type="entry name" value="SpoA-like"/>
    <property type="match status" value="1"/>
</dbReference>
<keyword evidence="6" id="KW-0472">Membrane</keyword>
<keyword evidence="3" id="KW-1003">Cell membrane</keyword>
<sequence>MTPESAIRAELPDLTAGAGLGTPGDLHLLADVELTVTVELGRVRLPLRELLRLQEGSVVELDRLAGAPVDVLANGTPVARGDVVVVGDELGVRISELLGRVGA</sequence>
<dbReference type="InterPro" id="IPR001172">
    <property type="entry name" value="FliN_T3SS_HrcQb"/>
</dbReference>
<dbReference type="GO" id="GO:0006935">
    <property type="term" value="P:chemotaxis"/>
    <property type="evidence" value="ECO:0007669"/>
    <property type="project" value="UniProtKB-KW"/>
</dbReference>
<comment type="caution">
    <text evidence="8">The sequence shown here is derived from an EMBL/GenBank/DDBJ whole genome shotgun (WGS) entry which is preliminary data.</text>
</comment>
<name>A0A8J3A8P1_9ACTN</name>
<reference evidence="8" key="1">
    <citation type="journal article" date="2014" name="Int. J. Syst. Evol. Microbiol.">
        <title>Complete genome sequence of Corynebacterium casei LMG S-19264T (=DSM 44701T), isolated from a smear-ripened cheese.</title>
        <authorList>
            <consortium name="US DOE Joint Genome Institute (JGI-PGF)"/>
            <person name="Walter F."/>
            <person name="Albersmeier A."/>
            <person name="Kalinowski J."/>
            <person name="Ruckert C."/>
        </authorList>
    </citation>
    <scope>NUCLEOTIDE SEQUENCE</scope>
    <source>
        <strain evidence="8">CGMCC 1.14988</strain>
    </source>
</reference>
<dbReference type="RefSeq" id="WP_165403871.1">
    <property type="nucleotide sequence ID" value="NZ_BMHA01000007.1"/>
</dbReference>
<dbReference type="SUPFAM" id="SSF101801">
    <property type="entry name" value="Surface presentation of antigens (SPOA)"/>
    <property type="match status" value="1"/>
</dbReference>
<evidence type="ECO:0000256" key="3">
    <source>
        <dbReference type="ARBA" id="ARBA00022475"/>
    </source>
</evidence>
<comment type="subcellular location">
    <subcellularLocation>
        <location evidence="1">Cell membrane</location>
        <topology evidence="1">Peripheral membrane protein</topology>
        <orientation evidence="1">Cytoplasmic side</orientation>
    </subcellularLocation>
</comment>
<evidence type="ECO:0000313" key="9">
    <source>
        <dbReference type="Proteomes" id="UP000650511"/>
    </source>
</evidence>
<keyword evidence="5" id="KW-0283">Flagellar rotation</keyword>
<dbReference type="NCBIfam" id="TIGR02480">
    <property type="entry name" value="fliN"/>
    <property type="match status" value="1"/>
</dbReference>
<dbReference type="InterPro" id="IPR036429">
    <property type="entry name" value="SpoA-like_sf"/>
</dbReference>
<dbReference type="InterPro" id="IPR012826">
    <property type="entry name" value="FliN"/>
</dbReference>
<evidence type="ECO:0000256" key="2">
    <source>
        <dbReference type="ARBA" id="ARBA00009226"/>
    </source>
</evidence>
<proteinExistence type="inferred from homology"/>
<protein>
    <recommendedName>
        <fullName evidence="7">Flagellar motor switch protein FliN-like C-terminal domain-containing protein</fullName>
    </recommendedName>
</protein>
<dbReference type="PANTHER" id="PTHR43484:SF1">
    <property type="entry name" value="FLAGELLAR MOTOR SWITCH PROTEIN FLIN"/>
    <property type="match status" value="1"/>
</dbReference>